<protein>
    <recommendedName>
        <fullName evidence="4">CCHC-type domain-containing protein</fullName>
    </recommendedName>
</protein>
<reference evidence="2 3" key="1">
    <citation type="submission" date="2020-09" db="EMBL/GenBank/DDBJ databases">
        <title>De no assembly of potato wild relative species, Solanum commersonii.</title>
        <authorList>
            <person name="Cho K."/>
        </authorList>
    </citation>
    <scope>NUCLEOTIDE SEQUENCE [LARGE SCALE GENOMIC DNA]</scope>
    <source>
        <strain evidence="2">LZ3.2</strain>
        <tissue evidence="2">Leaf</tissue>
    </source>
</reference>
<evidence type="ECO:0000256" key="1">
    <source>
        <dbReference type="SAM" id="MobiDB-lite"/>
    </source>
</evidence>
<organism evidence="2 3">
    <name type="scientific">Solanum commersonii</name>
    <name type="common">Commerson's wild potato</name>
    <name type="synonym">Commerson's nightshade</name>
    <dbReference type="NCBI Taxonomy" id="4109"/>
    <lineage>
        <taxon>Eukaryota</taxon>
        <taxon>Viridiplantae</taxon>
        <taxon>Streptophyta</taxon>
        <taxon>Embryophyta</taxon>
        <taxon>Tracheophyta</taxon>
        <taxon>Spermatophyta</taxon>
        <taxon>Magnoliopsida</taxon>
        <taxon>eudicotyledons</taxon>
        <taxon>Gunneridae</taxon>
        <taxon>Pentapetalae</taxon>
        <taxon>asterids</taxon>
        <taxon>lamiids</taxon>
        <taxon>Solanales</taxon>
        <taxon>Solanaceae</taxon>
        <taxon>Solanoideae</taxon>
        <taxon>Solaneae</taxon>
        <taxon>Solanum</taxon>
    </lineage>
</organism>
<dbReference type="Proteomes" id="UP000824120">
    <property type="component" value="Chromosome 3"/>
</dbReference>
<name>A0A9J6A3Y3_SOLCO</name>
<dbReference type="GO" id="GO:0008270">
    <property type="term" value="F:zinc ion binding"/>
    <property type="evidence" value="ECO:0007669"/>
    <property type="project" value="InterPro"/>
</dbReference>
<dbReference type="InterPro" id="IPR036875">
    <property type="entry name" value="Znf_CCHC_sf"/>
</dbReference>
<comment type="caution">
    <text evidence="2">The sequence shown here is derived from an EMBL/GenBank/DDBJ whole genome shotgun (WGS) entry which is preliminary data.</text>
</comment>
<accession>A0A9J6A3Y3</accession>
<keyword evidence="3" id="KW-1185">Reference proteome</keyword>
<feature type="region of interest" description="Disordered" evidence="1">
    <location>
        <begin position="94"/>
        <end position="120"/>
    </location>
</feature>
<dbReference type="EMBL" id="JACXVP010000003">
    <property type="protein sequence ID" value="KAG5619249.1"/>
    <property type="molecule type" value="Genomic_DNA"/>
</dbReference>
<feature type="compositionally biased region" description="Polar residues" evidence="1">
    <location>
        <begin position="107"/>
        <end position="120"/>
    </location>
</feature>
<evidence type="ECO:0008006" key="4">
    <source>
        <dbReference type="Google" id="ProtNLM"/>
    </source>
</evidence>
<evidence type="ECO:0000313" key="2">
    <source>
        <dbReference type="EMBL" id="KAG5619249.1"/>
    </source>
</evidence>
<dbReference type="AlphaFoldDB" id="A0A9J6A3Y3"/>
<dbReference type="OrthoDB" id="1751612at2759"/>
<dbReference type="PANTHER" id="PTHR34222:SF33">
    <property type="entry name" value="RETROTRANSPOSON GAG DOMAIN-CONTAINING PROTEIN"/>
    <property type="match status" value="1"/>
</dbReference>
<dbReference type="SUPFAM" id="SSF57756">
    <property type="entry name" value="Retrovirus zinc finger-like domains"/>
    <property type="match status" value="1"/>
</dbReference>
<sequence length="120" mass="13447">MSTPLLSINHAYSLLIQDEKQREIRVSQHSAESAFMTTKSQFGTQRFNRYPEAKKNTLQCSHCKKPGHSADKCYRIIGFPADFKFTKSKKTQFGTAHGHAAVASEAEGSQSTSQKHITQE</sequence>
<proteinExistence type="predicted"/>
<dbReference type="GO" id="GO:0003676">
    <property type="term" value="F:nucleic acid binding"/>
    <property type="evidence" value="ECO:0007669"/>
    <property type="project" value="InterPro"/>
</dbReference>
<dbReference type="PANTHER" id="PTHR34222">
    <property type="entry name" value="GAG_PRE-INTEGRS DOMAIN-CONTAINING PROTEIN"/>
    <property type="match status" value="1"/>
</dbReference>
<evidence type="ECO:0000313" key="3">
    <source>
        <dbReference type="Proteomes" id="UP000824120"/>
    </source>
</evidence>
<gene>
    <name evidence="2" type="ORF">H5410_019073</name>
</gene>